<name>A0A382A6C4_9ZZZZ</name>
<dbReference type="AlphaFoldDB" id="A0A382A6C4"/>
<dbReference type="InterPro" id="IPR046562">
    <property type="entry name" value="DUF6717"/>
</dbReference>
<accession>A0A382A6C4</accession>
<organism evidence="1">
    <name type="scientific">marine metagenome</name>
    <dbReference type="NCBI Taxonomy" id="408172"/>
    <lineage>
        <taxon>unclassified sequences</taxon>
        <taxon>metagenomes</taxon>
        <taxon>ecological metagenomes</taxon>
    </lineage>
</organism>
<dbReference type="EMBL" id="UINC01023998">
    <property type="protein sequence ID" value="SVA96801.1"/>
    <property type="molecule type" value="Genomic_DNA"/>
</dbReference>
<proteinExistence type="predicted"/>
<evidence type="ECO:0000313" key="1">
    <source>
        <dbReference type="EMBL" id="SVA96801.1"/>
    </source>
</evidence>
<reference evidence="1" key="1">
    <citation type="submission" date="2018-05" db="EMBL/GenBank/DDBJ databases">
        <authorList>
            <person name="Lanie J.A."/>
            <person name="Ng W.-L."/>
            <person name="Kazmierczak K.M."/>
            <person name="Andrzejewski T.M."/>
            <person name="Davidsen T.M."/>
            <person name="Wayne K.J."/>
            <person name="Tettelin H."/>
            <person name="Glass J.I."/>
            <person name="Rusch D."/>
            <person name="Podicherti R."/>
            <person name="Tsui H.-C.T."/>
            <person name="Winkler M.E."/>
        </authorList>
    </citation>
    <scope>NUCLEOTIDE SEQUENCE</scope>
</reference>
<gene>
    <name evidence="1" type="ORF">METZ01_LOCUS149655</name>
</gene>
<dbReference type="Pfam" id="PF20475">
    <property type="entry name" value="DUF6717"/>
    <property type="match status" value="1"/>
</dbReference>
<sequence>MAAGNTIFRIAAHRQDGLWVFDDEQYDINGQPFVFGSDLILEKMVAEINDAEDRVNVLFSSIPFPGSEYCLEFIRQETEGFVYRWEEKKLQGWLSPSLRNYFTEPPPKMYLQLLAVQ</sequence>
<protein>
    <submittedName>
        <fullName evidence="1">Uncharacterized protein</fullName>
    </submittedName>
</protein>